<dbReference type="InterPro" id="IPR050707">
    <property type="entry name" value="HTH_MetabolicPath_Reg"/>
</dbReference>
<dbReference type="Pfam" id="PF01614">
    <property type="entry name" value="IclR_C"/>
    <property type="match status" value="1"/>
</dbReference>
<organism evidence="6 7">
    <name type="scientific">Fundicoccus ignavus</name>
    <dbReference type="NCBI Taxonomy" id="2664442"/>
    <lineage>
        <taxon>Bacteria</taxon>
        <taxon>Bacillati</taxon>
        <taxon>Bacillota</taxon>
        <taxon>Bacilli</taxon>
        <taxon>Lactobacillales</taxon>
        <taxon>Aerococcaceae</taxon>
        <taxon>Fundicoccus</taxon>
    </lineage>
</organism>
<keyword evidence="3" id="KW-0804">Transcription</keyword>
<sequence>MSGSYKIIQSLARAFLIIDCFTEEVKELTLNEISEKVDLNINTTRGLVQTMLHYNYLSYDLQDKHYRLGSIFLEKVEIAQYDYTEKIIEMIRGDLQRIADQYFVSTRFHSVENLSITTLIERKPSRSRYMLSIHNQTDFPLTASASGKLILAHLSETHLNQVLSKVRWEKYGQGTITDPNILKKQLKDVTKNNVSIERDELGDGYASIAVPIFRDEQLVYTISVVSTTQLINDSYDALIQELRDIQETIHKLAEFQ</sequence>
<dbReference type="PROSITE" id="PS51077">
    <property type="entry name" value="HTH_ICLR"/>
    <property type="match status" value="1"/>
</dbReference>
<protein>
    <submittedName>
        <fullName evidence="6">Helix-turn-helix domain-containing protein</fullName>
    </submittedName>
</protein>
<dbReference type="Gene3D" id="1.10.10.10">
    <property type="entry name" value="Winged helix-like DNA-binding domain superfamily/Winged helix DNA-binding domain"/>
    <property type="match status" value="1"/>
</dbReference>
<dbReference type="InterPro" id="IPR029016">
    <property type="entry name" value="GAF-like_dom_sf"/>
</dbReference>
<dbReference type="SUPFAM" id="SSF46785">
    <property type="entry name" value="Winged helix' DNA-binding domain"/>
    <property type="match status" value="1"/>
</dbReference>
<keyword evidence="2" id="KW-0238">DNA-binding</keyword>
<keyword evidence="1" id="KW-0805">Transcription regulation</keyword>
<evidence type="ECO:0000256" key="1">
    <source>
        <dbReference type="ARBA" id="ARBA00023015"/>
    </source>
</evidence>
<feature type="domain" description="IclR-ED" evidence="5">
    <location>
        <begin position="64"/>
        <end position="256"/>
    </location>
</feature>
<dbReference type="InterPro" id="IPR036388">
    <property type="entry name" value="WH-like_DNA-bd_sf"/>
</dbReference>
<name>A0A844C2H3_9LACT</name>
<dbReference type="GO" id="GO:0003700">
    <property type="term" value="F:DNA-binding transcription factor activity"/>
    <property type="evidence" value="ECO:0007669"/>
    <property type="project" value="TreeGrafter"/>
</dbReference>
<dbReference type="InterPro" id="IPR036390">
    <property type="entry name" value="WH_DNA-bd_sf"/>
</dbReference>
<evidence type="ECO:0000259" key="5">
    <source>
        <dbReference type="PROSITE" id="PS51078"/>
    </source>
</evidence>
<dbReference type="GO" id="GO:0003677">
    <property type="term" value="F:DNA binding"/>
    <property type="evidence" value="ECO:0007669"/>
    <property type="project" value="UniProtKB-KW"/>
</dbReference>
<dbReference type="GO" id="GO:0045892">
    <property type="term" value="P:negative regulation of DNA-templated transcription"/>
    <property type="evidence" value="ECO:0007669"/>
    <property type="project" value="TreeGrafter"/>
</dbReference>
<evidence type="ECO:0000313" key="7">
    <source>
        <dbReference type="Proteomes" id="UP000440066"/>
    </source>
</evidence>
<dbReference type="RefSeq" id="WP_153833375.1">
    <property type="nucleotide sequence ID" value="NZ_WJQT01000026.1"/>
</dbReference>
<evidence type="ECO:0000259" key="4">
    <source>
        <dbReference type="PROSITE" id="PS51077"/>
    </source>
</evidence>
<dbReference type="InterPro" id="IPR014757">
    <property type="entry name" value="Tscrpt_reg_IclR_C"/>
</dbReference>
<dbReference type="Pfam" id="PF09339">
    <property type="entry name" value="HTH_IclR"/>
    <property type="match status" value="1"/>
</dbReference>
<evidence type="ECO:0000256" key="3">
    <source>
        <dbReference type="ARBA" id="ARBA00023163"/>
    </source>
</evidence>
<gene>
    <name evidence="6" type="ORF">GF867_12275</name>
</gene>
<dbReference type="AlphaFoldDB" id="A0A844C2H3"/>
<dbReference type="PANTHER" id="PTHR30136:SF35">
    <property type="entry name" value="HTH-TYPE TRANSCRIPTIONAL REGULATOR RV1719"/>
    <property type="match status" value="1"/>
</dbReference>
<proteinExistence type="predicted"/>
<dbReference type="PANTHER" id="PTHR30136">
    <property type="entry name" value="HELIX-TURN-HELIX TRANSCRIPTIONAL REGULATOR, ICLR FAMILY"/>
    <property type="match status" value="1"/>
</dbReference>
<dbReference type="SUPFAM" id="SSF55781">
    <property type="entry name" value="GAF domain-like"/>
    <property type="match status" value="1"/>
</dbReference>
<dbReference type="Gene3D" id="3.30.450.40">
    <property type="match status" value="1"/>
</dbReference>
<comment type="caution">
    <text evidence="6">The sequence shown here is derived from an EMBL/GenBank/DDBJ whole genome shotgun (WGS) entry which is preliminary data.</text>
</comment>
<reference evidence="6 7" key="1">
    <citation type="submission" date="2019-11" db="EMBL/GenBank/DDBJ databases">
        <title>Characterisation of Fundicoccus ignavus gen. nov. sp. nov., a novel genus of the family Aerococcaceae from bulk tank milk.</title>
        <authorList>
            <person name="Siebert A."/>
            <person name="Huptas C."/>
            <person name="Wenning M."/>
            <person name="Scherer S."/>
            <person name="Doll E.V."/>
        </authorList>
    </citation>
    <scope>NUCLEOTIDE SEQUENCE [LARGE SCALE GENOMIC DNA]</scope>
    <source>
        <strain evidence="6 7">DSM 109652</strain>
    </source>
</reference>
<dbReference type="PROSITE" id="PS51078">
    <property type="entry name" value="ICLR_ED"/>
    <property type="match status" value="1"/>
</dbReference>
<evidence type="ECO:0000313" key="6">
    <source>
        <dbReference type="EMBL" id="MRJ48324.1"/>
    </source>
</evidence>
<dbReference type="InterPro" id="IPR005471">
    <property type="entry name" value="Tscrpt_reg_IclR_N"/>
</dbReference>
<evidence type="ECO:0000256" key="2">
    <source>
        <dbReference type="ARBA" id="ARBA00023125"/>
    </source>
</evidence>
<dbReference type="SMART" id="SM00346">
    <property type="entry name" value="HTH_ICLR"/>
    <property type="match status" value="1"/>
</dbReference>
<feature type="domain" description="HTH iclR-type" evidence="4">
    <location>
        <begin position="8"/>
        <end position="70"/>
    </location>
</feature>
<dbReference type="Proteomes" id="UP000440066">
    <property type="component" value="Unassembled WGS sequence"/>
</dbReference>
<accession>A0A844C2H3</accession>
<dbReference type="EMBL" id="WJQT01000026">
    <property type="protein sequence ID" value="MRJ48324.1"/>
    <property type="molecule type" value="Genomic_DNA"/>
</dbReference>